<evidence type="ECO:0000313" key="8">
    <source>
        <dbReference type="Proteomes" id="UP000183997"/>
    </source>
</evidence>
<dbReference type="InterPro" id="IPR003594">
    <property type="entry name" value="HATPase_dom"/>
</dbReference>
<dbReference type="Pfam" id="PF02518">
    <property type="entry name" value="HATPase_c"/>
    <property type="match status" value="1"/>
</dbReference>
<evidence type="ECO:0000256" key="2">
    <source>
        <dbReference type="ARBA" id="ARBA00012438"/>
    </source>
</evidence>
<protein>
    <recommendedName>
        <fullName evidence="2">histidine kinase</fullName>
        <ecNumber evidence="2">2.7.13.3</ecNumber>
    </recommendedName>
</protein>
<dbReference type="Gene3D" id="3.30.565.10">
    <property type="entry name" value="Histidine kinase-like ATPase, C-terminal domain"/>
    <property type="match status" value="1"/>
</dbReference>
<dbReference type="SUPFAM" id="SSF55785">
    <property type="entry name" value="PYP-like sensor domain (PAS domain)"/>
    <property type="match status" value="1"/>
</dbReference>
<dbReference type="Gene3D" id="1.10.287.130">
    <property type="match status" value="1"/>
</dbReference>
<proteinExistence type="predicted"/>
<dbReference type="SUPFAM" id="SSF55874">
    <property type="entry name" value="ATPase domain of HSP90 chaperone/DNA topoisomerase II/histidine kinase"/>
    <property type="match status" value="1"/>
</dbReference>
<dbReference type="CDD" id="cd00082">
    <property type="entry name" value="HisKA"/>
    <property type="match status" value="1"/>
</dbReference>
<dbReference type="OrthoDB" id="9764522at2"/>
<dbReference type="InterPro" id="IPR004358">
    <property type="entry name" value="Sig_transdc_His_kin-like_C"/>
</dbReference>
<organism evidence="7 8">
    <name type="scientific">Desulforamulus aeronauticus DSM 10349</name>
    <dbReference type="NCBI Taxonomy" id="1121421"/>
    <lineage>
        <taxon>Bacteria</taxon>
        <taxon>Bacillati</taxon>
        <taxon>Bacillota</taxon>
        <taxon>Clostridia</taxon>
        <taxon>Eubacteriales</taxon>
        <taxon>Peptococcaceae</taxon>
        <taxon>Desulforamulus</taxon>
    </lineage>
</organism>
<evidence type="ECO:0000256" key="4">
    <source>
        <dbReference type="ARBA" id="ARBA00022777"/>
    </source>
</evidence>
<dbReference type="Gene3D" id="3.30.450.20">
    <property type="entry name" value="PAS domain"/>
    <property type="match status" value="1"/>
</dbReference>
<dbReference type="PANTHER" id="PTHR43065:SF42">
    <property type="entry name" value="TWO-COMPONENT SENSOR PPRA"/>
    <property type="match status" value="1"/>
</dbReference>
<dbReference type="SUPFAM" id="SSF47384">
    <property type="entry name" value="Homodimeric domain of signal transducing histidine kinase"/>
    <property type="match status" value="1"/>
</dbReference>
<dbReference type="SMART" id="SM00065">
    <property type="entry name" value="GAF"/>
    <property type="match status" value="1"/>
</dbReference>
<accession>A0A1M6PEU5</accession>
<dbReference type="InterPro" id="IPR005467">
    <property type="entry name" value="His_kinase_dom"/>
</dbReference>
<dbReference type="EMBL" id="FRAR01000006">
    <property type="protein sequence ID" value="SHK06475.1"/>
    <property type="molecule type" value="Genomic_DNA"/>
</dbReference>
<name>A0A1M6PEU5_9FIRM</name>
<dbReference type="SMART" id="SM00388">
    <property type="entry name" value="HisKA"/>
    <property type="match status" value="1"/>
</dbReference>
<dbReference type="Pfam" id="PF08448">
    <property type="entry name" value="PAS_4"/>
    <property type="match status" value="1"/>
</dbReference>
<evidence type="ECO:0000313" key="7">
    <source>
        <dbReference type="EMBL" id="SHK06475.1"/>
    </source>
</evidence>
<dbReference type="EC" id="2.7.13.3" evidence="2"/>
<dbReference type="PRINTS" id="PR00344">
    <property type="entry name" value="BCTRLSENSOR"/>
</dbReference>
<dbReference type="Gene3D" id="3.30.450.40">
    <property type="match status" value="1"/>
</dbReference>
<keyword evidence="8" id="KW-1185">Reference proteome</keyword>
<evidence type="ECO:0000256" key="1">
    <source>
        <dbReference type="ARBA" id="ARBA00000085"/>
    </source>
</evidence>
<reference evidence="8" key="1">
    <citation type="submission" date="2016-11" db="EMBL/GenBank/DDBJ databases">
        <authorList>
            <person name="Varghese N."/>
            <person name="Submissions S."/>
        </authorList>
    </citation>
    <scope>NUCLEOTIDE SEQUENCE [LARGE SCALE GENOMIC DNA]</scope>
    <source>
        <strain evidence="8">DSM 10349</strain>
    </source>
</reference>
<dbReference type="Proteomes" id="UP000183997">
    <property type="component" value="Unassembled WGS sequence"/>
</dbReference>
<evidence type="ECO:0000256" key="3">
    <source>
        <dbReference type="ARBA" id="ARBA00022553"/>
    </source>
</evidence>
<dbReference type="InterPro" id="IPR003661">
    <property type="entry name" value="HisK_dim/P_dom"/>
</dbReference>
<dbReference type="InterPro" id="IPR036890">
    <property type="entry name" value="HATPase_C_sf"/>
</dbReference>
<evidence type="ECO:0000259" key="6">
    <source>
        <dbReference type="PROSITE" id="PS50109"/>
    </source>
</evidence>
<dbReference type="PANTHER" id="PTHR43065">
    <property type="entry name" value="SENSOR HISTIDINE KINASE"/>
    <property type="match status" value="1"/>
</dbReference>
<comment type="catalytic activity">
    <reaction evidence="1">
        <text>ATP + protein L-histidine = ADP + protein N-phospho-L-histidine.</text>
        <dbReference type="EC" id="2.7.13.3"/>
    </reaction>
</comment>
<feature type="domain" description="Histidine kinase" evidence="6">
    <location>
        <begin position="338"/>
        <end position="554"/>
    </location>
</feature>
<sequence>MDKPIYDQDLLNKLTGVRSTRLSHYVELRRTIEEMTKQNKRLAIINQIARSITVAMSYDEIIDRVAEPLKEVIPYDLLSFCLLDGEQLVIKSGIPREQVILGVGTVLPQEKSAPWRAMAEKKCFLRQNIWDDPETYGEDSELKKVGIRSAIMAPLLIKDEVIGTLNFGSKRTFAYSPGEFVFVQQLADQLAVCLQNSRLYGEVLKNQRAWEETFRAVPDTLYTINSDFAIMNINKAQLKGIDYRQLLGRKCYDVFSDDSQPCEPCPARQALNIGKPAYEQITRELSRILDVYAFPVVNEAAQVVGVVNYTKDVTEQIHMQGQLIHSVKLAAVGEMAAGVAHELNSPLTAILGNAQILLRRLGQEHPGYPLLVDVKNCGSRCKRIIQNLLTFSRQEQCNLEEVHLNQVVENSLALVSYQINKSNIKITTQLHPNLSTVLGKQQQLEQVIVNLLLNARDALKGLSEGVINVTTGCLKRESGLTEAFVSVKDNGCGIEKQHLAKIFNPFFTTKDISKGTGLGLSVSFGIAQSHGGRIVVQSEPGRGSNFSLLIPLGEKERAK</sequence>
<keyword evidence="5" id="KW-0902">Two-component regulatory system</keyword>
<dbReference type="Pfam" id="PF13185">
    <property type="entry name" value="GAF_2"/>
    <property type="match status" value="1"/>
</dbReference>
<dbReference type="GO" id="GO:0000155">
    <property type="term" value="F:phosphorelay sensor kinase activity"/>
    <property type="evidence" value="ECO:0007669"/>
    <property type="project" value="InterPro"/>
</dbReference>
<keyword evidence="3" id="KW-0597">Phosphoprotein</keyword>
<dbReference type="AlphaFoldDB" id="A0A1M6PEU5"/>
<keyword evidence="4 7" id="KW-0808">Transferase</keyword>
<dbReference type="InterPro" id="IPR003018">
    <property type="entry name" value="GAF"/>
</dbReference>
<dbReference type="STRING" id="1121421.SAMN02745123_00543"/>
<dbReference type="InterPro" id="IPR029016">
    <property type="entry name" value="GAF-like_dom_sf"/>
</dbReference>
<dbReference type="Pfam" id="PF00512">
    <property type="entry name" value="HisKA"/>
    <property type="match status" value="1"/>
</dbReference>
<dbReference type="SUPFAM" id="SSF55781">
    <property type="entry name" value="GAF domain-like"/>
    <property type="match status" value="1"/>
</dbReference>
<dbReference type="SMART" id="SM00387">
    <property type="entry name" value="HATPase_c"/>
    <property type="match status" value="1"/>
</dbReference>
<keyword evidence="4 7" id="KW-0418">Kinase</keyword>
<dbReference type="InterPro" id="IPR036097">
    <property type="entry name" value="HisK_dim/P_sf"/>
</dbReference>
<dbReference type="InterPro" id="IPR013656">
    <property type="entry name" value="PAS_4"/>
</dbReference>
<dbReference type="InterPro" id="IPR035965">
    <property type="entry name" value="PAS-like_dom_sf"/>
</dbReference>
<dbReference type="RefSeq" id="WP_072910744.1">
    <property type="nucleotide sequence ID" value="NZ_FRAR01000006.1"/>
</dbReference>
<dbReference type="PROSITE" id="PS50109">
    <property type="entry name" value="HIS_KIN"/>
    <property type="match status" value="1"/>
</dbReference>
<gene>
    <name evidence="7" type="ORF">SAMN02745123_00543</name>
</gene>
<evidence type="ECO:0000256" key="5">
    <source>
        <dbReference type="ARBA" id="ARBA00023012"/>
    </source>
</evidence>